<dbReference type="InParanoid" id="A0A2K2AR67"/>
<gene>
    <name evidence="1" type="ORF">POPTR_004G072600</name>
</gene>
<evidence type="ECO:0000313" key="1">
    <source>
        <dbReference type="EMBL" id="PNT40017.1"/>
    </source>
</evidence>
<accession>A0A2K2AR67</accession>
<organism evidence="1 2">
    <name type="scientific">Populus trichocarpa</name>
    <name type="common">Western balsam poplar</name>
    <name type="synonym">Populus balsamifera subsp. trichocarpa</name>
    <dbReference type="NCBI Taxonomy" id="3694"/>
    <lineage>
        <taxon>Eukaryota</taxon>
        <taxon>Viridiplantae</taxon>
        <taxon>Streptophyta</taxon>
        <taxon>Embryophyta</taxon>
        <taxon>Tracheophyta</taxon>
        <taxon>Spermatophyta</taxon>
        <taxon>Magnoliopsida</taxon>
        <taxon>eudicotyledons</taxon>
        <taxon>Gunneridae</taxon>
        <taxon>Pentapetalae</taxon>
        <taxon>rosids</taxon>
        <taxon>fabids</taxon>
        <taxon>Malpighiales</taxon>
        <taxon>Salicaceae</taxon>
        <taxon>Saliceae</taxon>
        <taxon>Populus</taxon>
    </lineage>
</organism>
<dbReference type="AlphaFoldDB" id="A0A2K2AR67"/>
<name>A0A2K2AR67_POPTR</name>
<protein>
    <submittedName>
        <fullName evidence="1">Uncharacterized protein</fullName>
    </submittedName>
</protein>
<reference evidence="1 2" key="1">
    <citation type="journal article" date="2006" name="Science">
        <title>The genome of black cottonwood, Populus trichocarpa (Torr. &amp; Gray).</title>
        <authorList>
            <person name="Tuskan G.A."/>
            <person name="Difazio S."/>
            <person name="Jansson S."/>
            <person name="Bohlmann J."/>
            <person name="Grigoriev I."/>
            <person name="Hellsten U."/>
            <person name="Putnam N."/>
            <person name="Ralph S."/>
            <person name="Rombauts S."/>
            <person name="Salamov A."/>
            <person name="Schein J."/>
            <person name="Sterck L."/>
            <person name="Aerts A."/>
            <person name="Bhalerao R.R."/>
            <person name="Bhalerao R.P."/>
            <person name="Blaudez D."/>
            <person name="Boerjan W."/>
            <person name="Brun A."/>
            <person name="Brunner A."/>
            <person name="Busov V."/>
            <person name="Campbell M."/>
            <person name="Carlson J."/>
            <person name="Chalot M."/>
            <person name="Chapman J."/>
            <person name="Chen G.L."/>
            <person name="Cooper D."/>
            <person name="Coutinho P.M."/>
            <person name="Couturier J."/>
            <person name="Covert S."/>
            <person name="Cronk Q."/>
            <person name="Cunningham R."/>
            <person name="Davis J."/>
            <person name="Degroeve S."/>
            <person name="Dejardin A."/>
            <person name="Depamphilis C."/>
            <person name="Detter J."/>
            <person name="Dirks B."/>
            <person name="Dubchak I."/>
            <person name="Duplessis S."/>
            <person name="Ehlting J."/>
            <person name="Ellis B."/>
            <person name="Gendler K."/>
            <person name="Goodstein D."/>
            <person name="Gribskov M."/>
            <person name="Grimwood J."/>
            <person name="Groover A."/>
            <person name="Gunter L."/>
            <person name="Hamberger B."/>
            <person name="Heinze B."/>
            <person name="Helariutta Y."/>
            <person name="Henrissat B."/>
            <person name="Holligan D."/>
            <person name="Holt R."/>
            <person name="Huang W."/>
            <person name="Islam-Faridi N."/>
            <person name="Jones S."/>
            <person name="Jones-Rhoades M."/>
            <person name="Jorgensen R."/>
            <person name="Joshi C."/>
            <person name="Kangasjarvi J."/>
            <person name="Karlsson J."/>
            <person name="Kelleher C."/>
            <person name="Kirkpatrick R."/>
            <person name="Kirst M."/>
            <person name="Kohler A."/>
            <person name="Kalluri U."/>
            <person name="Larimer F."/>
            <person name="Leebens-Mack J."/>
            <person name="Leple J.C."/>
            <person name="Locascio P."/>
            <person name="Lou Y."/>
            <person name="Lucas S."/>
            <person name="Martin F."/>
            <person name="Montanini B."/>
            <person name="Napoli C."/>
            <person name="Nelson D.R."/>
            <person name="Nelson C."/>
            <person name="Nieminen K."/>
            <person name="Nilsson O."/>
            <person name="Pereda V."/>
            <person name="Peter G."/>
            <person name="Philippe R."/>
            <person name="Pilate G."/>
            <person name="Poliakov A."/>
            <person name="Razumovskaya J."/>
            <person name="Richardson P."/>
            <person name="Rinaldi C."/>
            <person name="Ritland K."/>
            <person name="Rouze P."/>
            <person name="Ryaboy D."/>
            <person name="Schmutz J."/>
            <person name="Schrader J."/>
            <person name="Segerman B."/>
            <person name="Shin H."/>
            <person name="Siddiqui A."/>
            <person name="Sterky F."/>
            <person name="Terry A."/>
            <person name="Tsai C.J."/>
            <person name="Uberbacher E."/>
            <person name="Unneberg P."/>
            <person name="Vahala J."/>
            <person name="Wall K."/>
            <person name="Wessler S."/>
            <person name="Yang G."/>
            <person name="Yin T."/>
            <person name="Douglas C."/>
            <person name="Marra M."/>
            <person name="Sandberg G."/>
            <person name="Van de Peer Y."/>
            <person name="Rokhsar D."/>
        </authorList>
    </citation>
    <scope>NUCLEOTIDE SEQUENCE [LARGE SCALE GENOMIC DNA]</scope>
    <source>
        <strain evidence="2">cv. Nisqually</strain>
    </source>
</reference>
<dbReference type="EMBL" id="CM009293">
    <property type="protein sequence ID" value="PNT40017.1"/>
    <property type="molecule type" value="Genomic_DNA"/>
</dbReference>
<sequence length="82" mass="9122">MLSIGFLQGTLLLVSGYSPISCDKLLCRQACVVVRSCLFFPQPRISFRSVCLTCLILVIGSKLPSKSRQALCKYNKIRLLRG</sequence>
<keyword evidence="2" id="KW-1185">Reference proteome</keyword>
<dbReference type="Proteomes" id="UP000006729">
    <property type="component" value="Chromosome 4"/>
</dbReference>
<proteinExistence type="predicted"/>
<evidence type="ECO:0000313" key="2">
    <source>
        <dbReference type="Proteomes" id="UP000006729"/>
    </source>
</evidence>